<dbReference type="Gene3D" id="1.25.40.330">
    <property type="entry name" value="Adenylate cyclase-associated CAP, N-terminal domain"/>
    <property type="match status" value="1"/>
</dbReference>
<dbReference type="EMBL" id="JAIZAY010000022">
    <property type="protein sequence ID" value="KAJ8021157.1"/>
    <property type="molecule type" value="Genomic_DNA"/>
</dbReference>
<dbReference type="FunFam" id="1.25.40.330:FF:000001">
    <property type="entry name" value="Adenylyl cyclase-associated protein"/>
    <property type="match status" value="1"/>
</dbReference>
<accession>A0A9Q0YE60</accession>
<comment type="subcellular location">
    <subcellularLocation>
        <location evidence="1">Cell membrane</location>
        <topology evidence="1">Peripheral membrane protein</topology>
    </subcellularLocation>
</comment>
<dbReference type="PROSITE" id="PS51329">
    <property type="entry name" value="C_CAP_COFACTOR_C"/>
    <property type="match status" value="1"/>
</dbReference>
<reference evidence="7" key="1">
    <citation type="submission" date="2021-10" db="EMBL/GenBank/DDBJ databases">
        <title>Tropical sea cucumber genome reveals ecological adaptation and Cuvierian tubules defense mechanism.</title>
        <authorList>
            <person name="Chen T."/>
        </authorList>
    </citation>
    <scope>NUCLEOTIDE SEQUENCE</scope>
    <source>
        <strain evidence="7">Nanhai2018</strain>
        <tissue evidence="7">Muscle</tissue>
    </source>
</reference>
<evidence type="ECO:0000256" key="1">
    <source>
        <dbReference type="ARBA" id="ARBA00004202"/>
    </source>
</evidence>
<dbReference type="OrthoDB" id="1601at2759"/>
<keyword evidence="8" id="KW-1185">Reference proteome</keyword>
<dbReference type="GO" id="GO:0000902">
    <property type="term" value="P:cell morphogenesis"/>
    <property type="evidence" value="ECO:0007669"/>
    <property type="project" value="TreeGrafter"/>
</dbReference>
<sequence length="494" mass="53344">MSEVADLVNQLESLAGNLKAKSASTKVTDIPQEASKKLEAIILELQRVQGDIGGQTTAYVQAFDTLLSDSVANFVNLSSQLGDEIKNHANQLKQAFDAQRAFLVIASESKTPDPGVLSQLLAPTSQIIAAIQEIQSKNRSSPYFNHFSAVSDAVPALGWVTISPKPAPFVKEMGEAGQFYSNRVIKDFKEKDPRHVEWTKALMKIFKDLHDYVLKFHTTGLLWNKDGKDAKPSAAPSGPPAPPAGGPPPPPPPPAVEDLVDKPSEGGQAAARSALFDEINKGGDVTRGLKKVTPDMQTHKNPGLRQGPKPFSGPTPFKAAPVSKPTPAAAPAAKAKKPPRKELKNKKWEVEYFENEQLISIDETNMKQTVYIFKCSNSTVQVKGKVNAIILDGCKKVGLLVDSVVSAVDVVNSQSVKIQVTEQAPIVNIDKTDGAMVYLSATSLTTEFVTAKSSEMNILVPDANGEFKEYAVPEQFRTVYKDGKLNTECAEVVG</sequence>
<dbReference type="AlphaFoldDB" id="A0A9Q0YE60"/>
<dbReference type="SMART" id="SM00673">
    <property type="entry name" value="CARP"/>
    <property type="match status" value="2"/>
</dbReference>
<dbReference type="Gene3D" id="2.160.20.70">
    <property type="match status" value="1"/>
</dbReference>
<dbReference type="InterPro" id="IPR013912">
    <property type="entry name" value="Adenylate_cyclase-assoc_CAP_C"/>
</dbReference>
<feature type="compositionally biased region" description="Pro residues" evidence="5">
    <location>
        <begin position="237"/>
        <end position="255"/>
    </location>
</feature>
<evidence type="ECO:0000256" key="3">
    <source>
        <dbReference type="ARBA" id="ARBA00022475"/>
    </source>
</evidence>
<evidence type="ECO:0000256" key="4">
    <source>
        <dbReference type="ARBA" id="ARBA00023136"/>
    </source>
</evidence>
<dbReference type="InterPro" id="IPR036223">
    <property type="entry name" value="CAP_C_sf"/>
</dbReference>
<evidence type="ECO:0000313" key="7">
    <source>
        <dbReference type="EMBL" id="KAJ8021157.1"/>
    </source>
</evidence>
<dbReference type="GO" id="GO:0003779">
    <property type="term" value="F:actin binding"/>
    <property type="evidence" value="ECO:0007669"/>
    <property type="project" value="InterPro"/>
</dbReference>
<feature type="compositionally biased region" description="Low complexity" evidence="5">
    <location>
        <begin position="318"/>
        <end position="333"/>
    </location>
</feature>
<comment type="similarity">
    <text evidence="2">Belongs to the CAP family.</text>
</comment>
<feature type="region of interest" description="Disordered" evidence="5">
    <location>
        <begin position="224"/>
        <end position="342"/>
    </location>
</feature>
<dbReference type="Pfam" id="PF21938">
    <property type="entry name" value="CAP_N"/>
    <property type="match status" value="1"/>
</dbReference>
<dbReference type="PANTHER" id="PTHR10652">
    <property type="entry name" value="ADENYLYL CYCLASE-ASSOCIATED PROTEIN"/>
    <property type="match status" value="1"/>
</dbReference>
<dbReference type="PANTHER" id="PTHR10652:SF0">
    <property type="entry name" value="ADENYLYL CYCLASE-ASSOCIATED PROTEIN"/>
    <property type="match status" value="1"/>
</dbReference>
<dbReference type="InterPro" id="IPR016098">
    <property type="entry name" value="CAP/MinC_C"/>
</dbReference>
<feature type="domain" description="C-CAP/cofactor C-like" evidence="6">
    <location>
        <begin position="338"/>
        <end position="472"/>
    </location>
</feature>
<keyword evidence="4" id="KW-0472">Membrane</keyword>
<proteinExistence type="inferred from homology"/>
<keyword evidence="3" id="KW-1003">Cell membrane</keyword>
<dbReference type="GO" id="GO:0005886">
    <property type="term" value="C:plasma membrane"/>
    <property type="evidence" value="ECO:0007669"/>
    <property type="project" value="UniProtKB-SubCell"/>
</dbReference>
<comment type="caution">
    <text evidence="7">The sequence shown here is derived from an EMBL/GenBank/DDBJ whole genome shotgun (WGS) entry which is preliminary data.</text>
</comment>
<dbReference type="InterPro" id="IPR006599">
    <property type="entry name" value="CARP_motif"/>
</dbReference>
<gene>
    <name evidence="7" type="ORF">HOLleu_40946</name>
</gene>
<organism evidence="7 8">
    <name type="scientific">Holothuria leucospilota</name>
    <name type="common">Black long sea cucumber</name>
    <name type="synonym">Mertensiothuria leucospilota</name>
    <dbReference type="NCBI Taxonomy" id="206669"/>
    <lineage>
        <taxon>Eukaryota</taxon>
        <taxon>Metazoa</taxon>
        <taxon>Echinodermata</taxon>
        <taxon>Eleutherozoa</taxon>
        <taxon>Echinozoa</taxon>
        <taxon>Holothuroidea</taxon>
        <taxon>Aspidochirotacea</taxon>
        <taxon>Aspidochirotida</taxon>
        <taxon>Holothuriidae</taxon>
        <taxon>Holothuria</taxon>
    </lineage>
</organism>
<evidence type="ECO:0000256" key="2">
    <source>
        <dbReference type="ARBA" id="ARBA00007659"/>
    </source>
</evidence>
<dbReference type="InterPro" id="IPR001837">
    <property type="entry name" value="Adenylate_cyclase-assoc_CAP"/>
</dbReference>
<name>A0A9Q0YE60_HOLLE</name>
<evidence type="ECO:0000256" key="5">
    <source>
        <dbReference type="SAM" id="MobiDB-lite"/>
    </source>
</evidence>
<dbReference type="GO" id="GO:0005737">
    <property type="term" value="C:cytoplasm"/>
    <property type="evidence" value="ECO:0007669"/>
    <property type="project" value="TreeGrafter"/>
</dbReference>
<dbReference type="SUPFAM" id="SSF69340">
    <property type="entry name" value="C-terminal domain of adenylylcyclase associated protein"/>
    <property type="match status" value="1"/>
</dbReference>
<dbReference type="Proteomes" id="UP001152320">
    <property type="component" value="Chromosome 22"/>
</dbReference>
<dbReference type="GO" id="GO:0019933">
    <property type="term" value="P:cAMP-mediated signaling"/>
    <property type="evidence" value="ECO:0007669"/>
    <property type="project" value="TreeGrafter"/>
</dbReference>
<dbReference type="FunFam" id="2.160.20.70:FF:000001">
    <property type="entry name" value="Adenylyl cyclase-associated protein"/>
    <property type="match status" value="1"/>
</dbReference>
<dbReference type="Pfam" id="PF08603">
    <property type="entry name" value="CAP_C"/>
    <property type="match status" value="1"/>
</dbReference>
<dbReference type="SUPFAM" id="SSF101278">
    <property type="entry name" value="N-terminal domain of adenylylcyclase associated protein, CAP"/>
    <property type="match status" value="1"/>
</dbReference>
<dbReference type="InterPro" id="IPR053950">
    <property type="entry name" value="CAP_N"/>
</dbReference>
<protein>
    <submittedName>
        <fullName evidence="7">Adenylyl cyclase-associated protein 1</fullName>
    </submittedName>
</protein>
<evidence type="ECO:0000313" key="8">
    <source>
        <dbReference type="Proteomes" id="UP001152320"/>
    </source>
</evidence>
<dbReference type="GO" id="GO:0007015">
    <property type="term" value="P:actin filament organization"/>
    <property type="evidence" value="ECO:0007669"/>
    <property type="project" value="TreeGrafter"/>
</dbReference>
<dbReference type="GO" id="GO:0008179">
    <property type="term" value="F:adenylate cyclase binding"/>
    <property type="evidence" value="ECO:0007669"/>
    <property type="project" value="TreeGrafter"/>
</dbReference>
<dbReference type="InterPro" id="IPR036222">
    <property type="entry name" value="CAP_N_sf"/>
</dbReference>
<dbReference type="InterPro" id="IPR017901">
    <property type="entry name" value="C-CAP_CF_C-like"/>
</dbReference>
<evidence type="ECO:0000259" key="6">
    <source>
        <dbReference type="PROSITE" id="PS51329"/>
    </source>
</evidence>